<name>A0A075K356_9GAMM</name>
<dbReference type="EMBL" id="CP008884">
    <property type="protein sequence ID" value="AIF48122.1"/>
    <property type="molecule type" value="Genomic_DNA"/>
</dbReference>
<dbReference type="OrthoDB" id="5956143at2"/>
<gene>
    <name evidence="1" type="ORF">HY57_13055</name>
</gene>
<evidence type="ECO:0000313" key="2">
    <source>
        <dbReference type="Proteomes" id="UP000027987"/>
    </source>
</evidence>
<dbReference type="PATRIC" id="fig|1217721.7.peg.2691"/>
<accession>A0A075K356</accession>
<protein>
    <submittedName>
        <fullName evidence="1">Uncharacterized protein</fullName>
    </submittedName>
</protein>
<dbReference type="AlphaFoldDB" id="A0A075K356"/>
<evidence type="ECO:0000313" key="1">
    <source>
        <dbReference type="EMBL" id="AIF48122.1"/>
    </source>
</evidence>
<dbReference type="Proteomes" id="UP000027987">
    <property type="component" value="Chromosome"/>
</dbReference>
<proteinExistence type="predicted"/>
<sequence length="81" mass="9817">MSLSRGELSETFNLLEVELTKLEVEGQPEEALWDAFERMVQMPSLAIDQRDRVWWWEQVYSMMERHSLTELSRRRTVREFP</sequence>
<dbReference type="HOGENOM" id="CLU_196619_0_0_6"/>
<dbReference type="RefSeq" id="WP_019467169.1">
    <property type="nucleotide sequence ID" value="NZ_ALOY01000182.1"/>
</dbReference>
<organism evidence="1 2">
    <name type="scientific">Dyella japonica A8</name>
    <dbReference type="NCBI Taxonomy" id="1217721"/>
    <lineage>
        <taxon>Bacteria</taxon>
        <taxon>Pseudomonadati</taxon>
        <taxon>Pseudomonadota</taxon>
        <taxon>Gammaproteobacteria</taxon>
        <taxon>Lysobacterales</taxon>
        <taxon>Rhodanobacteraceae</taxon>
        <taxon>Dyella</taxon>
    </lineage>
</organism>
<reference evidence="1 2" key="1">
    <citation type="submission" date="2014-07" db="EMBL/GenBank/DDBJ databases">
        <title>Complete Genome Sequence of Dyella japonica Strain A8 Isolated from Malaysian Tropical Soil.</title>
        <authorList>
            <person name="Hui R.K.H."/>
            <person name="Chen J.-W."/>
            <person name="Chan K.-G."/>
            <person name="Leung F.C.C."/>
        </authorList>
    </citation>
    <scope>NUCLEOTIDE SEQUENCE [LARGE SCALE GENOMIC DNA]</scope>
    <source>
        <strain evidence="1 2">A8</strain>
    </source>
</reference>
<dbReference type="KEGG" id="dja:HY57_13055"/>
<keyword evidence="2" id="KW-1185">Reference proteome</keyword>